<dbReference type="InterPro" id="IPR003741">
    <property type="entry name" value="LUD_dom"/>
</dbReference>
<feature type="domain" description="LUD" evidence="1">
    <location>
        <begin position="176"/>
        <end position="330"/>
    </location>
</feature>
<organism evidence="3 4">
    <name type="scientific">Streptomyces albiflavescens</name>
    <dbReference type="NCBI Taxonomy" id="1623582"/>
    <lineage>
        <taxon>Bacteria</taxon>
        <taxon>Bacillati</taxon>
        <taxon>Actinomycetota</taxon>
        <taxon>Actinomycetes</taxon>
        <taxon>Kitasatosporales</taxon>
        <taxon>Streptomycetaceae</taxon>
        <taxon>Streptomyces</taxon>
    </lineage>
</organism>
<dbReference type="InterPro" id="IPR024185">
    <property type="entry name" value="FTHF_cligase-like_sf"/>
</dbReference>
<protein>
    <recommendedName>
        <fullName evidence="5">LUD domain-containing protein</fullName>
    </recommendedName>
</protein>
<evidence type="ECO:0000259" key="2">
    <source>
        <dbReference type="Pfam" id="PF13577"/>
    </source>
</evidence>
<gene>
    <name evidence="3" type="ORF">GCM10011579_081520</name>
</gene>
<dbReference type="SUPFAM" id="SSF100950">
    <property type="entry name" value="NagB/RpiA/CoA transferase-like"/>
    <property type="match status" value="1"/>
</dbReference>
<evidence type="ECO:0008006" key="5">
    <source>
        <dbReference type="Google" id="ProtNLM"/>
    </source>
</evidence>
<name>A0A917YDU7_9ACTN</name>
<dbReference type="InterPro" id="IPR037171">
    <property type="entry name" value="NagB/RpiA_transferase-like"/>
</dbReference>
<comment type="caution">
    <text evidence="3">The sequence shown here is derived from an EMBL/GenBank/DDBJ whole genome shotgun (WGS) entry which is preliminary data.</text>
</comment>
<dbReference type="Pfam" id="PF13577">
    <property type="entry name" value="SnoaL_4"/>
    <property type="match status" value="1"/>
</dbReference>
<dbReference type="EMBL" id="BMMM01000021">
    <property type="protein sequence ID" value="GGN88076.1"/>
    <property type="molecule type" value="Genomic_DNA"/>
</dbReference>
<evidence type="ECO:0000259" key="1">
    <source>
        <dbReference type="Pfam" id="PF02589"/>
    </source>
</evidence>
<reference evidence="3 4" key="1">
    <citation type="journal article" date="2014" name="Int. J. Syst. Evol. Microbiol.">
        <title>Complete genome sequence of Corynebacterium casei LMG S-19264T (=DSM 44701T), isolated from a smear-ripened cheese.</title>
        <authorList>
            <consortium name="US DOE Joint Genome Institute (JGI-PGF)"/>
            <person name="Walter F."/>
            <person name="Albersmeier A."/>
            <person name="Kalinowski J."/>
            <person name="Ruckert C."/>
        </authorList>
    </citation>
    <scope>NUCLEOTIDE SEQUENCE [LARGE SCALE GENOMIC DNA]</scope>
    <source>
        <strain evidence="3 4">CGMCC 4.7111</strain>
    </source>
</reference>
<dbReference type="AlphaFoldDB" id="A0A917YDU7"/>
<dbReference type="InterPro" id="IPR037401">
    <property type="entry name" value="SnoaL-like"/>
</dbReference>
<dbReference type="PANTHER" id="PTHR36179:SF2">
    <property type="entry name" value="LUD DOMAIN-CONTAINING PROTEIN"/>
    <property type="match status" value="1"/>
</dbReference>
<dbReference type="Proteomes" id="UP000600365">
    <property type="component" value="Unassembled WGS sequence"/>
</dbReference>
<keyword evidence="4" id="KW-1185">Reference proteome</keyword>
<dbReference type="InterPro" id="IPR032710">
    <property type="entry name" value="NTF2-like_dom_sf"/>
</dbReference>
<accession>A0A917YDU7</accession>
<proteinExistence type="predicted"/>
<dbReference type="SUPFAM" id="SSF54427">
    <property type="entry name" value="NTF2-like"/>
    <property type="match status" value="1"/>
</dbReference>
<dbReference type="RefSeq" id="WP_189191169.1">
    <property type="nucleotide sequence ID" value="NZ_BMMM01000021.1"/>
</dbReference>
<feature type="domain" description="SnoaL-like" evidence="2">
    <location>
        <begin position="6"/>
        <end position="127"/>
    </location>
</feature>
<dbReference type="Pfam" id="PF02589">
    <property type="entry name" value="LUD_dom"/>
    <property type="match status" value="1"/>
</dbReference>
<sequence>MNDFQAIADRVEIEALRGEFTDAAMMRDRPRLASLFTPDGALRMPNIPAEQVGREEIRAGGERLQSQWDFFVQTTHPGTILLDGDTATGRAYIQELARALDGRQGLNYAVYHDRYQRTAEGWKFAERVYEVRYLDTSPLAGTVPHVAQGSGTGPADATATPAPAASFADPASAERLERVAAALRAGGFAAEILDDAAAARARIKDLVPEGASVFTGASETLRLSGIDEDINASGQYDAIRPRVLAIDRATGADDIRRLVASPEFVVNSVAAVTETGSLVLASGSGSQLPANAGGAAHAVWIVGAQKVVPDLSTALRRVEEHALPLENARAQAVYGMPSAVNRLLILNAEPRPGRGTVLLLREAIGY</sequence>
<evidence type="ECO:0000313" key="4">
    <source>
        <dbReference type="Proteomes" id="UP000600365"/>
    </source>
</evidence>
<evidence type="ECO:0000313" key="3">
    <source>
        <dbReference type="EMBL" id="GGN88076.1"/>
    </source>
</evidence>
<dbReference type="PANTHER" id="PTHR36179">
    <property type="entry name" value="LUD_DOM DOMAIN-CONTAINING PROTEIN"/>
    <property type="match status" value="1"/>
</dbReference>
<dbReference type="Gene3D" id="3.40.50.10420">
    <property type="entry name" value="NagB/RpiA/CoA transferase-like"/>
    <property type="match status" value="1"/>
</dbReference>
<dbReference type="Gene3D" id="3.10.450.50">
    <property type="match status" value="1"/>
</dbReference>